<dbReference type="InterPro" id="IPR036864">
    <property type="entry name" value="Zn2-C6_fun-type_DNA-bd_sf"/>
</dbReference>
<feature type="compositionally biased region" description="Polar residues" evidence="1">
    <location>
        <begin position="168"/>
        <end position="184"/>
    </location>
</feature>
<proteinExistence type="predicted"/>
<dbReference type="GO" id="GO:0000981">
    <property type="term" value="F:DNA-binding transcription factor activity, RNA polymerase II-specific"/>
    <property type="evidence" value="ECO:0007669"/>
    <property type="project" value="InterPro"/>
</dbReference>
<dbReference type="InterPro" id="IPR001138">
    <property type="entry name" value="Zn2Cys6_DnaBD"/>
</dbReference>
<evidence type="ECO:0000313" key="4">
    <source>
        <dbReference type="Proteomes" id="UP001215598"/>
    </source>
</evidence>
<feature type="domain" description="Zn(2)-C6 fungal-type" evidence="2">
    <location>
        <begin position="68"/>
        <end position="102"/>
    </location>
</feature>
<feature type="compositionally biased region" description="Polar residues" evidence="1">
    <location>
        <begin position="127"/>
        <end position="136"/>
    </location>
</feature>
<feature type="compositionally biased region" description="Pro residues" evidence="1">
    <location>
        <begin position="44"/>
        <end position="58"/>
    </location>
</feature>
<protein>
    <recommendedName>
        <fullName evidence="2">Zn(2)-C6 fungal-type domain-containing protein</fullName>
    </recommendedName>
</protein>
<reference evidence="3" key="1">
    <citation type="submission" date="2023-03" db="EMBL/GenBank/DDBJ databases">
        <title>Massive genome expansion in bonnet fungi (Mycena s.s.) driven by repeated elements and novel gene families across ecological guilds.</title>
        <authorList>
            <consortium name="Lawrence Berkeley National Laboratory"/>
            <person name="Harder C.B."/>
            <person name="Miyauchi S."/>
            <person name="Viragh M."/>
            <person name="Kuo A."/>
            <person name="Thoen E."/>
            <person name="Andreopoulos B."/>
            <person name="Lu D."/>
            <person name="Skrede I."/>
            <person name="Drula E."/>
            <person name="Henrissat B."/>
            <person name="Morin E."/>
            <person name="Kohler A."/>
            <person name="Barry K."/>
            <person name="LaButti K."/>
            <person name="Morin E."/>
            <person name="Salamov A."/>
            <person name="Lipzen A."/>
            <person name="Mereny Z."/>
            <person name="Hegedus B."/>
            <person name="Baldrian P."/>
            <person name="Stursova M."/>
            <person name="Weitz H."/>
            <person name="Taylor A."/>
            <person name="Grigoriev I.V."/>
            <person name="Nagy L.G."/>
            <person name="Martin F."/>
            <person name="Kauserud H."/>
        </authorList>
    </citation>
    <scope>NUCLEOTIDE SEQUENCE</scope>
    <source>
        <strain evidence="3">CBHHK182m</strain>
    </source>
</reference>
<dbReference type="Pfam" id="PF00172">
    <property type="entry name" value="Zn_clus"/>
    <property type="match status" value="1"/>
</dbReference>
<feature type="compositionally biased region" description="Polar residues" evidence="1">
    <location>
        <begin position="109"/>
        <end position="118"/>
    </location>
</feature>
<sequence>MFTCRSRTNQTHSSQLDAKVEKLILYKAGSHHRVNGSTMFTPSTIPPPGNPGSPPDFLPKPRRRGIIACSACRFRKARCITSETPPVSPCVYCTRKGLKCEYIPIAHQEQSSDSANRSSDGRPSEFGSPTSPTQVWAGTPHGSHPPPVGFPNSQPQGQYFTNFGHGQGNVSYPEFSSMQHSNLPQPTPVHPSMHPPYHLPNQPFPQQTHSSSASAGGHPYDVQRAYAAQYLSNRGRPSNDPSQSGSPVANGGYYPNFGQDVPRADYDWISVQSSQSGSPYG</sequence>
<feature type="compositionally biased region" description="Polar residues" evidence="1">
    <location>
        <begin position="151"/>
        <end position="161"/>
    </location>
</feature>
<dbReference type="PROSITE" id="PS00463">
    <property type="entry name" value="ZN2_CY6_FUNGAL_1"/>
    <property type="match status" value="1"/>
</dbReference>
<evidence type="ECO:0000313" key="3">
    <source>
        <dbReference type="EMBL" id="KAJ7699103.1"/>
    </source>
</evidence>
<dbReference type="SUPFAM" id="SSF57701">
    <property type="entry name" value="Zn2/Cys6 DNA-binding domain"/>
    <property type="match status" value="1"/>
</dbReference>
<feature type="compositionally biased region" description="Polar residues" evidence="1">
    <location>
        <begin position="204"/>
        <end position="214"/>
    </location>
</feature>
<dbReference type="GO" id="GO:0008270">
    <property type="term" value="F:zinc ion binding"/>
    <property type="evidence" value="ECO:0007669"/>
    <property type="project" value="InterPro"/>
</dbReference>
<keyword evidence="4" id="KW-1185">Reference proteome</keyword>
<dbReference type="Proteomes" id="UP001215598">
    <property type="component" value="Unassembled WGS sequence"/>
</dbReference>
<evidence type="ECO:0000256" key="1">
    <source>
        <dbReference type="SAM" id="MobiDB-lite"/>
    </source>
</evidence>
<comment type="caution">
    <text evidence="3">The sequence shown here is derived from an EMBL/GenBank/DDBJ whole genome shotgun (WGS) entry which is preliminary data.</text>
</comment>
<evidence type="ECO:0000259" key="2">
    <source>
        <dbReference type="PROSITE" id="PS50048"/>
    </source>
</evidence>
<feature type="compositionally biased region" description="Pro residues" evidence="1">
    <location>
        <begin position="185"/>
        <end position="198"/>
    </location>
</feature>
<organism evidence="3 4">
    <name type="scientific">Mycena metata</name>
    <dbReference type="NCBI Taxonomy" id="1033252"/>
    <lineage>
        <taxon>Eukaryota</taxon>
        <taxon>Fungi</taxon>
        <taxon>Dikarya</taxon>
        <taxon>Basidiomycota</taxon>
        <taxon>Agaricomycotina</taxon>
        <taxon>Agaricomycetes</taxon>
        <taxon>Agaricomycetidae</taxon>
        <taxon>Agaricales</taxon>
        <taxon>Marasmiineae</taxon>
        <taxon>Mycenaceae</taxon>
        <taxon>Mycena</taxon>
    </lineage>
</organism>
<dbReference type="EMBL" id="JARKIB010000579">
    <property type="protein sequence ID" value="KAJ7699103.1"/>
    <property type="molecule type" value="Genomic_DNA"/>
</dbReference>
<gene>
    <name evidence="3" type="ORF">B0H16DRAFT_786504</name>
</gene>
<feature type="compositionally biased region" description="Polar residues" evidence="1">
    <location>
        <begin position="230"/>
        <end position="247"/>
    </location>
</feature>
<dbReference type="PROSITE" id="PS50048">
    <property type="entry name" value="ZN2_CY6_FUNGAL_2"/>
    <property type="match status" value="1"/>
</dbReference>
<feature type="region of interest" description="Disordered" evidence="1">
    <location>
        <begin position="109"/>
        <end position="258"/>
    </location>
</feature>
<dbReference type="Gene3D" id="4.10.240.10">
    <property type="entry name" value="Zn(2)-C6 fungal-type DNA-binding domain"/>
    <property type="match status" value="1"/>
</dbReference>
<dbReference type="AlphaFoldDB" id="A0AAD7DT62"/>
<name>A0AAD7DT62_9AGAR</name>
<accession>A0AAD7DT62</accession>
<feature type="region of interest" description="Disordered" evidence="1">
    <location>
        <begin position="35"/>
        <end position="59"/>
    </location>
</feature>